<dbReference type="PANTHER" id="PTHR46631">
    <property type="entry name" value="60S RIBOSOMAL PROTEIN L18A-LIKE"/>
    <property type="match status" value="1"/>
</dbReference>
<name>A0AAN7KSN2_9MYRT</name>
<gene>
    <name evidence="1" type="ORF">SAY87_003493</name>
</gene>
<dbReference type="AlphaFoldDB" id="A0AAN7KSN2"/>
<proteinExistence type="predicted"/>
<dbReference type="PANTHER" id="PTHR46631:SF21">
    <property type="entry name" value="60S RIBOSOMAL PROTEIN L18A-LIKE PROTEIN"/>
    <property type="match status" value="1"/>
</dbReference>
<reference evidence="1 2" key="1">
    <citation type="journal article" date="2023" name="Hortic Res">
        <title>Pangenome of water caltrop reveals structural variations and asymmetric subgenome divergence after allopolyploidization.</title>
        <authorList>
            <person name="Zhang X."/>
            <person name="Chen Y."/>
            <person name="Wang L."/>
            <person name="Yuan Y."/>
            <person name="Fang M."/>
            <person name="Shi L."/>
            <person name="Lu R."/>
            <person name="Comes H.P."/>
            <person name="Ma Y."/>
            <person name="Chen Y."/>
            <person name="Huang G."/>
            <person name="Zhou Y."/>
            <person name="Zheng Z."/>
            <person name="Qiu Y."/>
        </authorList>
    </citation>
    <scope>NUCLEOTIDE SEQUENCE [LARGE SCALE GENOMIC DNA]</scope>
    <source>
        <tissue evidence="1">Roots</tissue>
    </source>
</reference>
<keyword evidence="2" id="KW-1185">Reference proteome</keyword>
<dbReference type="EMBL" id="JAXIOK010000006">
    <property type="protein sequence ID" value="KAK4768352.1"/>
    <property type="molecule type" value="Genomic_DNA"/>
</dbReference>
<accession>A0AAN7KSN2</accession>
<organism evidence="1 2">
    <name type="scientific">Trapa incisa</name>
    <dbReference type="NCBI Taxonomy" id="236973"/>
    <lineage>
        <taxon>Eukaryota</taxon>
        <taxon>Viridiplantae</taxon>
        <taxon>Streptophyta</taxon>
        <taxon>Embryophyta</taxon>
        <taxon>Tracheophyta</taxon>
        <taxon>Spermatophyta</taxon>
        <taxon>Magnoliopsida</taxon>
        <taxon>eudicotyledons</taxon>
        <taxon>Gunneridae</taxon>
        <taxon>Pentapetalae</taxon>
        <taxon>rosids</taxon>
        <taxon>malvids</taxon>
        <taxon>Myrtales</taxon>
        <taxon>Lythraceae</taxon>
        <taxon>Trapa</taxon>
    </lineage>
</organism>
<comment type="caution">
    <text evidence="1">The sequence shown here is derived from an EMBL/GenBank/DDBJ whole genome shotgun (WGS) entry which is preliminary data.</text>
</comment>
<dbReference type="InterPro" id="IPR044804">
    <property type="entry name" value="Ribosomal_eL20z-like"/>
</dbReference>
<evidence type="ECO:0000313" key="2">
    <source>
        <dbReference type="Proteomes" id="UP001345219"/>
    </source>
</evidence>
<sequence>MGEDSRAGQGTDNYYGTFQGVANYWPPLPRPPLTAFPQPAPPPGTTFAVHPNTAFYSNGYQTSITTGYAMVDGTPLTVGPTAGHGRLPCCGLGMGWVLELIPGGA</sequence>
<protein>
    <submittedName>
        <fullName evidence="1">Uncharacterized protein</fullName>
    </submittedName>
</protein>
<dbReference type="Proteomes" id="UP001345219">
    <property type="component" value="Chromosome 3"/>
</dbReference>
<evidence type="ECO:0000313" key="1">
    <source>
        <dbReference type="EMBL" id="KAK4768352.1"/>
    </source>
</evidence>